<feature type="chain" id="PRO_5021780141" evidence="1">
    <location>
        <begin position="22"/>
        <end position="150"/>
    </location>
</feature>
<dbReference type="Proteomes" id="UP000320762">
    <property type="component" value="Unassembled WGS sequence"/>
</dbReference>
<feature type="signal peptide" evidence="1">
    <location>
        <begin position="1"/>
        <end position="21"/>
    </location>
</feature>
<protein>
    <submittedName>
        <fullName evidence="2">Glycosyl hydrolase family 71-domain-containing protein</fullName>
    </submittedName>
</protein>
<comment type="caution">
    <text evidence="2">The sequence shown here is derived from an EMBL/GenBank/DDBJ whole genome shotgun (WGS) entry which is preliminary data.</text>
</comment>
<evidence type="ECO:0000256" key="1">
    <source>
        <dbReference type="SAM" id="SignalP"/>
    </source>
</evidence>
<dbReference type="GO" id="GO:0051118">
    <property type="term" value="F:glucan endo-1,3-alpha-glucosidase activity"/>
    <property type="evidence" value="ECO:0007669"/>
    <property type="project" value="InterPro"/>
</dbReference>
<keyword evidence="1" id="KW-0732">Signal</keyword>
<sequence length="150" mass="16193">MALSLAYLLGMLPLITRSVSAQTVVAHFMAQESYSYAQEDWAKDISSAQSIGIDGFVLKVALSDYEVHRSVDAYAAAEAAGFKLMYSFDFAGGSWSQDEVVSLISAHADSDASMKWQEKILVSTYSGENNGNDFFAGVKDTLPGQGIEIT</sequence>
<proteinExistence type="predicted"/>
<keyword evidence="2" id="KW-0378">Hydrolase</keyword>
<dbReference type="OrthoDB" id="3257981at2759"/>
<evidence type="ECO:0000313" key="2">
    <source>
        <dbReference type="EMBL" id="TRM60416.1"/>
    </source>
</evidence>
<reference evidence="2 3" key="1">
    <citation type="journal article" date="2019" name="New Phytol.">
        <title>Comparative genomics reveals unique wood-decay strategies and fruiting body development in the Schizophyllaceae.</title>
        <authorList>
            <person name="Almasi E."/>
            <person name="Sahu N."/>
            <person name="Krizsan K."/>
            <person name="Balint B."/>
            <person name="Kovacs G.M."/>
            <person name="Kiss B."/>
            <person name="Cseklye J."/>
            <person name="Drula E."/>
            <person name="Henrissat B."/>
            <person name="Nagy I."/>
            <person name="Chovatia M."/>
            <person name="Adam C."/>
            <person name="LaButti K."/>
            <person name="Lipzen A."/>
            <person name="Riley R."/>
            <person name="Grigoriev I.V."/>
            <person name="Nagy L.G."/>
        </authorList>
    </citation>
    <scope>NUCLEOTIDE SEQUENCE [LARGE SCALE GENOMIC DNA]</scope>
    <source>
        <strain evidence="2 3">NL-1724</strain>
    </source>
</reference>
<dbReference type="AlphaFoldDB" id="A0A550C6R4"/>
<name>A0A550C6R4_9AGAR</name>
<dbReference type="EMBL" id="VDMD01000022">
    <property type="protein sequence ID" value="TRM60416.1"/>
    <property type="molecule type" value="Genomic_DNA"/>
</dbReference>
<organism evidence="2 3">
    <name type="scientific">Schizophyllum amplum</name>
    <dbReference type="NCBI Taxonomy" id="97359"/>
    <lineage>
        <taxon>Eukaryota</taxon>
        <taxon>Fungi</taxon>
        <taxon>Dikarya</taxon>
        <taxon>Basidiomycota</taxon>
        <taxon>Agaricomycotina</taxon>
        <taxon>Agaricomycetes</taxon>
        <taxon>Agaricomycetidae</taxon>
        <taxon>Agaricales</taxon>
        <taxon>Schizophyllaceae</taxon>
        <taxon>Schizophyllum</taxon>
    </lineage>
</organism>
<evidence type="ECO:0000313" key="3">
    <source>
        <dbReference type="Proteomes" id="UP000320762"/>
    </source>
</evidence>
<dbReference type="Gene3D" id="3.20.20.80">
    <property type="entry name" value="Glycosidases"/>
    <property type="match status" value="1"/>
</dbReference>
<dbReference type="Pfam" id="PF03659">
    <property type="entry name" value="Glyco_hydro_71"/>
    <property type="match status" value="1"/>
</dbReference>
<dbReference type="STRING" id="97359.A0A550C6R4"/>
<keyword evidence="3" id="KW-1185">Reference proteome</keyword>
<dbReference type="InterPro" id="IPR005197">
    <property type="entry name" value="Glyco_hydro_71"/>
</dbReference>
<accession>A0A550C6R4</accession>
<gene>
    <name evidence="2" type="ORF">BD626DRAFT_571832</name>
</gene>